<name>A0A3S5AMD2_9PLAT</name>
<accession>A0A3S5AMD2</accession>
<reference evidence="1" key="1">
    <citation type="submission" date="2018-11" db="EMBL/GenBank/DDBJ databases">
        <authorList>
            <consortium name="Pathogen Informatics"/>
        </authorList>
    </citation>
    <scope>NUCLEOTIDE SEQUENCE</scope>
</reference>
<proteinExistence type="predicted"/>
<evidence type="ECO:0000313" key="1">
    <source>
        <dbReference type="EMBL" id="VEL27367.1"/>
    </source>
</evidence>
<evidence type="ECO:0000313" key="2">
    <source>
        <dbReference type="Proteomes" id="UP000784294"/>
    </source>
</evidence>
<dbReference type="AlphaFoldDB" id="A0A3S5AMD2"/>
<sequence length="125" mass="14147">MLPPCLNRVFVVRPDQKLSRVHVSSLAHPKLSVEEQRTRNVNVTNGSLESEARRPHKLMIKRQGCLARVWLNDENVLPAGQARLLLQSQVPCDMQDRLTFRVPKAIKSANKGGQIFMLIGFVHLT</sequence>
<dbReference type="EMBL" id="CAAALY010086802">
    <property type="protein sequence ID" value="VEL27367.1"/>
    <property type="molecule type" value="Genomic_DNA"/>
</dbReference>
<keyword evidence="2" id="KW-1185">Reference proteome</keyword>
<gene>
    <name evidence="1" type="ORF">PXEA_LOCUS20807</name>
</gene>
<comment type="caution">
    <text evidence="1">The sequence shown here is derived from an EMBL/GenBank/DDBJ whole genome shotgun (WGS) entry which is preliminary data.</text>
</comment>
<dbReference type="Proteomes" id="UP000784294">
    <property type="component" value="Unassembled WGS sequence"/>
</dbReference>
<organism evidence="1 2">
    <name type="scientific">Protopolystoma xenopodis</name>
    <dbReference type="NCBI Taxonomy" id="117903"/>
    <lineage>
        <taxon>Eukaryota</taxon>
        <taxon>Metazoa</taxon>
        <taxon>Spiralia</taxon>
        <taxon>Lophotrochozoa</taxon>
        <taxon>Platyhelminthes</taxon>
        <taxon>Monogenea</taxon>
        <taxon>Polyopisthocotylea</taxon>
        <taxon>Polystomatidea</taxon>
        <taxon>Polystomatidae</taxon>
        <taxon>Protopolystoma</taxon>
    </lineage>
</organism>
<protein>
    <submittedName>
        <fullName evidence="1">Uncharacterized protein</fullName>
    </submittedName>
</protein>